<dbReference type="GO" id="GO:0003841">
    <property type="term" value="F:1-acylglycerol-3-phosphate O-acyltransferase activity"/>
    <property type="evidence" value="ECO:0007669"/>
    <property type="project" value="TreeGrafter"/>
</dbReference>
<keyword evidence="4" id="KW-0812">Transmembrane</keyword>
<dbReference type="SUPFAM" id="SSF69593">
    <property type="entry name" value="Glycerol-3-phosphate (1)-acyltransferase"/>
    <property type="match status" value="1"/>
</dbReference>
<gene>
    <name evidence="6" type="ORF">Q3M24_07605</name>
</gene>
<comment type="pathway">
    <text evidence="1">Lipid metabolism.</text>
</comment>
<proteinExistence type="predicted"/>
<evidence type="ECO:0000256" key="3">
    <source>
        <dbReference type="ARBA" id="ARBA00023315"/>
    </source>
</evidence>
<dbReference type="PANTHER" id="PTHR10434">
    <property type="entry name" value="1-ACYL-SN-GLYCEROL-3-PHOSPHATE ACYLTRANSFERASE"/>
    <property type="match status" value="1"/>
</dbReference>
<reference evidence="6" key="2">
    <citation type="submission" date="2024-06" db="EMBL/GenBank/DDBJ databases">
        <authorList>
            <person name="Plum-Jensen L.E."/>
            <person name="Schramm A."/>
            <person name="Marshall I.P.G."/>
        </authorList>
    </citation>
    <scope>NUCLEOTIDE SEQUENCE</scope>
    <source>
        <strain evidence="6">Rat1</strain>
    </source>
</reference>
<accession>A0AAU8M0E7</accession>
<evidence type="ECO:0000259" key="5">
    <source>
        <dbReference type="SMART" id="SM00563"/>
    </source>
</evidence>
<evidence type="ECO:0000313" key="6">
    <source>
        <dbReference type="EMBL" id="XCN74601.1"/>
    </source>
</evidence>
<keyword evidence="4" id="KW-1133">Transmembrane helix</keyword>
<dbReference type="SMART" id="SM00563">
    <property type="entry name" value="PlsC"/>
    <property type="match status" value="1"/>
</dbReference>
<keyword evidence="4" id="KW-0472">Membrane</keyword>
<dbReference type="GO" id="GO:0006654">
    <property type="term" value="P:phosphatidic acid biosynthetic process"/>
    <property type="evidence" value="ECO:0007669"/>
    <property type="project" value="TreeGrafter"/>
</dbReference>
<keyword evidence="3 6" id="KW-0012">Acyltransferase</keyword>
<keyword evidence="2" id="KW-0808">Transferase</keyword>
<feature type="transmembrane region" description="Helical" evidence="4">
    <location>
        <begin position="12"/>
        <end position="31"/>
    </location>
</feature>
<protein>
    <submittedName>
        <fullName evidence="6">Lysophospholipid acyltransferase family protein</fullName>
    </submittedName>
</protein>
<sequence length="247" mass="27936">MLSRGIDFCITLLYWVWFIFGFLCIFSWRYAAALFSSDSERTFQGLNSRFFQILLSIIGRTAPGQKICIDNEVAAIRSSVIICNHLSYLDPLMLIALFPRHRTIVKPRFFMMPIFGQIIAKSGYLPGDGGGRFSRLMIHQMDSMPKFLQAGGNLFVFPEGTRSRSGEIGAMQQGAIKIARLLGAPIYLLQLRNTEKLFPPGKFLFATRKKNRITLKVLQRLETDGASPPSATQLMRKIEKAYRSAEP</sequence>
<dbReference type="InterPro" id="IPR002123">
    <property type="entry name" value="Plipid/glycerol_acylTrfase"/>
</dbReference>
<reference evidence="6" key="1">
    <citation type="journal article" date="2024" name="Syst. Appl. Microbiol.">
        <title>First single-strain enrichments of Electrothrix cable bacteria, description of E. aestuarii sp. nov. and E. rattekaaiensis sp. nov., and proposal of a cable bacteria taxonomy following the rules of the SeqCode.</title>
        <authorList>
            <person name="Plum-Jensen L.E."/>
            <person name="Schramm A."/>
            <person name="Marshall I.P.G."/>
        </authorList>
    </citation>
    <scope>NUCLEOTIDE SEQUENCE</scope>
    <source>
        <strain evidence="6">Rat1</strain>
    </source>
</reference>
<evidence type="ECO:0000256" key="2">
    <source>
        <dbReference type="ARBA" id="ARBA00022679"/>
    </source>
</evidence>
<evidence type="ECO:0000256" key="1">
    <source>
        <dbReference type="ARBA" id="ARBA00005189"/>
    </source>
</evidence>
<dbReference type="Pfam" id="PF01553">
    <property type="entry name" value="Acyltransferase"/>
    <property type="match status" value="1"/>
</dbReference>
<name>A0AAU8M0E7_9BACT</name>
<dbReference type="PANTHER" id="PTHR10434:SF40">
    <property type="entry name" value="1-ACYL-SN-GLYCEROL-3-PHOSPHATE ACYLTRANSFERASE"/>
    <property type="match status" value="1"/>
</dbReference>
<organism evidence="6">
    <name type="scientific">Candidatus Electrothrix aestuarii</name>
    <dbReference type="NCBI Taxonomy" id="3062594"/>
    <lineage>
        <taxon>Bacteria</taxon>
        <taxon>Pseudomonadati</taxon>
        <taxon>Thermodesulfobacteriota</taxon>
        <taxon>Desulfobulbia</taxon>
        <taxon>Desulfobulbales</taxon>
        <taxon>Desulfobulbaceae</taxon>
        <taxon>Candidatus Electrothrix</taxon>
    </lineage>
</organism>
<evidence type="ECO:0000256" key="4">
    <source>
        <dbReference type="SAM" id="Phobius"/>
    </source>
</evidence>
<dbReference type="CDD" id="cd07989">
    <property type="entry name" value="LPLAT_AGPAT-like"/>
    <property type="match status" value="1"/>
</dbReference>
<dbReference type="KEGG" id="eaj:Q3M24_07605"/>
<feature type="domain" description="Phospholipid/glycerol acyltransferase" evidence="5">
    <location>
        <begin position="79"/>
        <end position="194"/>
    </location>
</feature>
<dbReference type="EMBL" id="CP159373">
    <property type="protein sequence ID" value="XCN74601.1"/>
    <property type="molecule type" value="Genomic_DNA"/>
</dbReference>
<dbReference type="AlphaFoldDB" id="A0AAU8M0E7"/>